<organism evidence="3 4">
    <name type="scientific">Streptomyces tunisiensis</name>
    <dbReference type="NCBI Taxonomy" id="948699"/>
    <lineage>
        <taxon>Bacteria</taxon>
        <taxon>Bacillati</taxon>
        <taxon>Actinomycetota</taxon>
        <taxon>Actinomycetes</taxon>
        <taxon>Kitasatosporales</taxon>
        <taxon>Streptomycetaceae</taxon>
        <taxon>Streptomyces</taxon>
    </lineage>
</organism>
<dbReference type="Proteomes" id="UP001501845">
    <property type="component" value="Unassembled WGS sequence"/>
</dbReference>
<keyword evidence="2" id="KW-0812">Transmembrane</keyword>
<keyword evidence="2" id="KW-1133">Transmembrane helix</keyword>
<name>A0ABP7YS49_9ACTN</name>
<evidence type="ECO:0000256" key="1">
    <source>
        <dbReference type="SAM" id="MobiDB-lite"/>
    </source>
</evidence>
<keyword evidence="2" id="KW-0472">Membrane</keyword>
<keyword evidence="4" id="KW-1185">Reference proteome</keyword>
<feature type="transmembrane region" description="Helical" evidence="2">
    <location>
        <begin position="51"/>
        <end position="69"/>
    </location>
</feature>
<comment type="caution">
    <text evidence="3">The sequence shown here is derived from an EMBL/GenBank/DDBJ whole genome shotgun (WGS) entry which is preliminary data.</text>
</comment>
<feature type="compositionally biased region" description="Basic and acidic residues" evidence="1">
    <location>
        <begin position="1"/>
        <end position="12"/>
    </location>
</feature>
<dbReference type="EMBL" id="BAABBU010000016">
    <property type="protein sequence ID" value="GAA4140530.1"/>
    <property type="molecule type" value="Genomic_DNA"/>
</dbReference>
<accession>A0ABP7YS49</accession>
<feature type="region of interest" description="Disordered" evidence="1">
    <location>
        <begin position="1"/>
        <end position="20"/>
    </location>
</feature>
<evidence type="ECO:0000313" key="4">
    <source>
        <dbReference type="Proteomes" id="UP001501845"/>
    </source>
</evidence>
<sequence>MWDMSTKKRDADGTDSCATCNGPAQETPAWDFRLDRSGLNVKAGRYLELRISLVLLPWLIAAVCGWGYVEWWQPPLS</sequence>
<evidence type="ECO:0000256" key="2">
    <source>
        <dbReference type="SAM" id="Phobius"/>
    </source>
</evidence>
<gene>
    <name evidence="3" type="ORF">GCM10022285_40040</name>
</gene>
<evidence type="ECO:0000313" key="3">
    <source>
        <dbReference type="EMBL" id="GAA4140530.1"/>
    </source>
</evidence>
<proteinExistence type="predicted"/>
<protein>
    <submittedName>
        <fullName evidence="3">Uncharacterized protein</fullName>
    </submittedName>
</protein>
<reference evidence="4" key="1">
    <citation type="journal article" date="2019" name="Int. J. Syst. Evol. Microbiol.">
        <title>The Global Catalogue of Microorganisms (GCM) 10K type strain sequencing project: providing services to taxonomists for standard genome sequencing and annotation.</title>
        <authorList>
            <consortium name="The Broad Institute Genomics Platform"/>
            <consortium name="The Broad Institute Genome Sequencing Center for Infectious Disease"/>
            <person name="Wu L."/>
            <person name="Ma J."/>
        </authorList>
    </citation>
    <scope>NUCLEOTIDE SEQUENCE [LARGE SCALE GENOMIC DNA]</scope>
    <source>
        <strain evidence="4">JCM 17589</strain>
    </source>
</reference>